<name>A0AAE1SYL4_9SOLA</name>
<gene>
    <name evidence="1" type="ORF">RND71_001091</name>
</gene>
<evidence type="ECO:0000313" key="2">
    <source>
        <dbReference type="Proteomes" id="UP001291623"/>
    </source>
</evidence>
<protein>
    <submittedName>
        <fullName evidence="1">Uncharacterized protein</fullName>
    </submittedName>
</protein>
<sequence length="86" mass="9017">MLFDVFGLCHLLAQTINDVALGVIQAGLSIYLSILIGDSVEDGSGGGSGGGLDQLISSTRSYPRREQIAPTKGKMEKTIISYALTS</sequence>
<organism evidence="1 2">
    <name type="scientific">Anisodus tanguticus</name>
    <dbReference type="NCBI Taxonomy" id="243964"/>
    <lineage>
        <taxon>Eukaryota</taxon>
        <taxon>Viridiplantae</taxon>
        <taxon>Streptophyta</taxon>
        <taxon>Embryophyta</taxon>
        <taxon>Tracheophyta</taxon>
        <taxon>Spermatophyta</taxon>
        <taxon>Magnoliopsida</taxon>
        <taxon>eudicotyledons</taxon>
        <taxon>Gunneridae</taxon>
        <taxon>Pentapetalae</taxon>
        <taxon>asterids</taxon>
        <taxon>lamiids</taxon>
        <taxon>Solanales</taxon>
        <taxon>Solanaceae</taxon>
        <taxon>Solanoideae</taxon>
        <taxon>Hyoscyameae</taxon>
        <taxon>Anisodus</taxon>
    </lineage>
</organism>
<proteinExistence type="predicted"/>
<evidence type="ECO:0000313" key="1">
    <source>
        <dbReference type="EMBL" id="KAK4379229.1"/>
    </source>
</evidence>
<accession>A0AAE1SYL4</accession>
<dbReference type="EMBL" id="JAVYJV010000001">
    <property type="protein sequence ID" value="KAK4379229.1"/>
    <property type="molecule type" value="Genomic_DNA"/>
</dbReference>
<dbReference type="Proteomes" id="UP001291623">
    <property type="component" value="Unassembled WGS sequence"/>
</dbReference>
<reference evidence="1" key="1">
    <citation type="submission" date="2023-12" db="EMBL/GenBank/DDBJ databases">
        <title>Genome assembly of Anisodus tanguticus.</title>
        <authorList>
            <person name="Wang Y.-J."/>
        </authorList>
    </citation>
    <scope>NUCLEOTIDE SEQUENCE</scope>
    <source>
        <strain evidence="1">KB-2021</strain>
        <tissue evidence="1">Leaf</tissue>
    </source>
</reference>
<dbReference type="AlphaFoldDB" id="A0AAE1SYL4"/>
<comment type="caution">
    <text evidence="1">The sequence shown here is derived from an EMBL/GenBank/DDBJ whole genome shotgun (WGS) entry which is preliminary data.</text>
</comment>
<keyword evidence="2" id="KW-1185">Reference proteome</keyword>